<proteinExistence type="predicted"/>
<feature type="compositionally biased region" description="Basic and acidic residues" evidence="1">
    <location>
        <begin position="124"/>
        <end position="135"/>
    </location>
</feature>
<feature type="region of interest" description="Disordered" evidence="1">
    <location>
        <begin position="1"/>
        <end position="135"/>
    </location>
</feature>
<comment type="caution">
    <text evidence="2">The sequence shown here is derived from an EMBL/GenBank/DDBJ whole genome shotgun (WGS) entry which is preliminary data.</text>
</comment>
<evidence type="ECO:0000313" key="2">
    <source>
        <dbReference type="EMBL" id="CAK9033471.1"/>
    </source>
</evidence>
<evidence type="ECO:0000313" key="3">
    <source>
        <dbReference type="Proteomes" id="UP001642484"/>
    </source>
</evidence>
<keyword evidence="3" id="KW-1185">Reference proteome</keyword>
<dbReference type="EMBL" id="CAXAMN010011021">
    <property type="protein sequence ID" value="CAK9033471.1"/>
    <property type="molecule type" value="Genomic_DNA"/>
</dbReference>
<organism evidence="2 3">
    <name type="scientific">Durusdinium trenchii</name>
    <dbReference type="NCBI Taxonomy" id="1381693"/>
    <lineage>
        <taxon>Eukaryota</taxon>
        <taxon>Sar</taxon>
        <taxon>Alveolata</taxon>
        <taxon>Dinophyceae</taxon>
        <taxon>Suessiales</taxon>
        <taxon>Symbiodiniaceae</taxon>
        <taxon>Durusdinium</taxon>
    </lineage>
</organism>
<dbReference type="Proteomes" id="UP001642484">
    <property type="component" value="Unassembled WGS sequence"/>
</dbReference>
<name>A0ABP0L3R6_9DINO</name>
<sequence>MKHPQIAEPVSKVDAPAAVHSDAPAHDSQSRFREPDSQPPRTQEGGLPESDSQWPAEVMEEAQPELFVAQREEAGRRVESHQPAVEGLLAKGKPDAPSCEQPQTPSKEDLDSAEKREEDEDTKSDDLEKRQAFKDRKPLFQVPDLYELTKGHLKDIPEIEDIKDEKAMQVISALVLK</sequence>
<protein>
    <submittedName>
        <fullName evidence="2">Uncharacterized protein</fullName>
    </submittedName>
</protein>
<evidence type="ECO:0000256" key="1">
    <source>
        <dbReference type="SAM" id="MobiDB-lite"/>
    </source>
</evidence>
<accession>A0ABP0L3R6</accession>
<reference evidence="2 3" key="1">
    <citation type="submission" date="2024-02" db="EMBL/GenBank/DDBJ databases">
        <authorList>
            <person name="Chen Y."/>
            <person name="Shah S."/>
            <person name="Dougan E. K."/>
            <person name="Thang M."/>
            <person name="Chan C."/>
        </authorList>
    </citation>
    <scope>NUCLEOTIDE SEQUENCE [LARGE SCALE GENOMIC DNA]</scope>
</reference>
<gene>
    <name evidence="2" type="ORF">CCMP2556_LOCUS19088</name>
</gene>
<feature type="compositionally biased region" description="Basic and acidic residues" evidence="1">
    <location>
        <begin position="70"/>
        <end position="80"/>
    </location>
</feature>
<feature type="compositionally biased region" description="Basic and acidic residues" evidence="1">
    <location>
        <begin position="106"/>
        <end position="116"/>
    </location>
</feature>
<feature type="compositionally biased region" description="Basic and acidic residues" evidence="1">
    <location>
        <begin position="23"/>
        <end position="36"/>
    </location>
</feature>
<feature type="non-terminal residue" evidence="2">
    <location>
        <position position="177"/>
    </location>
</feature>